<evidence type="ECO:0000313" key="14">
    <source>
        <dbReference type="Proteomes" id="UP000023152"/>
    </source>
</evidence>
<dbReference type="OrthoDB" id="196131at2759"/>
<feature type="domain" description="Helicase C-terminal" evidence="11">
    <location>
        <begin position="397"/>
        <end position="543"/>
    </location>
</feature>
<evidence type="ECO:0000256" key="2">
    <source>
        <dbReference type="ARBA" id="ARBA00022741"/>
    </source>
</evidence>
<dbReference type="Gene3D" id="3.40.50.300">
    <property type="entry name" value="P-loop containing nucleotide triphosphate hydrolases"/>
    <property type="match status" value="2"/>
</dbReference>
<feature type="compositionally biased region" description="Basic and acidic residues" evidence="9">
    <location>
        <begin position="97"/>
        <end position="106"/>
    </location>
</feature>
<dbReference type="InterPro" id="IPR014001">
    <property type="entry name" value="Helicase_ATP-bd"/>
</dbReference>
<dbReference type="PANTHER" id="PTHR47958">
    <property type="entry name" value="ATP-DEPENDENT RNA HELICASE DBP3"/>
    <property type="match status" value="1"/>
</dbReference>
<evidence type="ECO:0000259" key="10">
    <source>
        <dbReference type="PROSITE" id="PS51192"/>
    </source>
</evidence>
<dbReference type="CDD" id="cd18787">
    <property type="entry name" value="SF2_C_DEAD"/>
    <property type="match status" value="1"/>
</dbReference>
<accession>X6NB67</accession>
<feature type="compositionally biased region" description="Polar residues" evidence="9">
    <location>
        <begin position="60"/>
        <end position="73"/>
    </location>
</feature>
<name>X6NB67_RETFI</name>
<keyword evidence="2" id="KW-0547">Nucleotide-binding</keyword>
<feature type="short sequence motif" description="Q motif" evidence="8">
    <location>
        <begin position="155"/>
        <end position="183"/>
    </location>
</feature>
<evidence type="ECO:0000256" key="5">
    <source>
        <dbReference type="ARBA" id="ARBA00022840"/>
    </source>
</evidence>
<feature type="region of interest" description="Disordered" evidence="9">
    <location>
        <begin position="549"/>
        <end position="652"/>
    </location>
</feature>
<comment type="caution">
    <text evidence="13">The sequence shown here is derived from an EMBL/GenBank/DDBJ whole genome shotgun (WGS) entry which is preliminary data.</text>
</comment>
<dbReference type="FunFam" id="3.40.50.300:FF:000008">
    <property type="entry name" value="ATP-dependent RNA helicase RhlB"/>
    <property type="match status" value="1"/>
</dbReference>
<dbReference type="InterPro" id="IPR001650">
    <property type="entry name" value="Helicase_C-like"/>
</dbReference>
<dbReference type="SMART" id="SM00487">
    <property type="entry name" value="DEXDc"/>
    <property type="match status" value="1"/>
</dbReference>
<evidence type="ECO:0000256" key="6">
    <source>
        <dbReference type="ARBA" id="ARBA00022884"/>
    </source>
</evidence>
<keyword evidence="6" id="KW-0694">RNA-binding</keyword>
<dbReference type="EC" id="3.6.4.13" evidence="1"/>
<feature type="compositionally biased region" description="Basic and acidic residues" evidence="9">
    <location>
        <begin position="584"/>
        <end position="631"/>
    </location>
</feature>
<dbReference type="EMBL" id="ASPP01010636">
    <property type="protein sequence ID" value="ETO22562.1"/>
    <property type="molecule type" value="Genomic_DNA"/>
</dbReference>
<dbReference type="Pfam" id="PF00270">
    <property type="entry name" value="DEAD"/>
    <property type="match status" value="1"/>
</dbReference>
<keyword evidence="14" id="KW-1185">Reference proteome</keyword>
<dbReference type="InterPro" id="IPR027417">
    <property type="entry name" value="P-loop_NTPase"/>
</dbReference>
<dbReference type="Proteomes" id="UP000023152">
    <property type="component" value="Unassembled WGS sequence"/>
</dbReference>
<evidence type="ECO:0000256" key="8">
    <source>
        <dbReference type="PROSITE-ProRule" id="PRU00552"/>
    </source>
</evidence>
<feature type="compositionally biased region" description="Polar residues" evidence="9">
    <location>
        <begin position="572"/>
        <end position="583"/>
    </location>
</feature>
<gene>
    <name evidence="13" type="ORF">RFI_14635</name>
</gene>
<feature type="compositionally biased region" description="Basic and acidic residues" evidence="9">
    <location>
        <begin position="642"/>
        <end position="651"/>
    </location>
</feature>
<evidence type="ECO:0000259" key="11">
    <source>
        <dbReference type="PROSITE" id="PS51194"/>
    </source>
</evidence>
<dbReference type="GO" id="GO:0005524">
    <property type="term" value="F:ATP binding"/>
    <property type="evidence" value="ECO:0007669"/>
    <property type="project" value="UniProtKB-KW"/>
</dbReference>
<reference evidence="13 14" key="1">
    <citation type="journal article" date="2013" name="Curr. Biol.">
        <title>The Genome of the Foraminiferan Reticulomyxa filosa.</title>
        <authorList>
            <person name="Glockner G."/>
            <person name="Hulsmann N."/>
            <person name="Schleicher M."/>
            <person name="Noegel A.A."/>
            <person name="Eichinger L."/>
            <person name="Gallinger C."/>
            <person name="Pawlowski J."/>
            <person name="Sierra R."/>
            <person name="Euteneuer U."/>
            <person name="Pillet L."/>
            <person name="Moustafa A."/>
            <person name="Platzer M."/>
            <person name="Groth M."/>
            <person name="Szafranski K."/>
            <person name="Schliwa M."/>
        </authorList>
    </citation>
    <scope>NUCLEOTIDE SEQUENCE [LARGE SCALE GENOMIC DNA]</scope>
</reference>
<keyword evidence="5" id="KW-0067">ATP-binding</keyword>
<evidence type="ECO:0000256" key="4">
    <source>
        <dbReference type="ARBA" id="ARBA00022806"/>
    </source>
</evidence>
<dbReference type="InterPro" id="IPR044763">
    <property type="entry name" value="Ded1/Dbp1_DEADc"/>
</dbReference>
<dbReference type="AlphaFoldDB" id="X6NB67"/>
<dbReference type="CDD" id="cd17967">
    <property type="entry name" value="DEADc_DDX3_DDX4"/>
    <property type="match status" value="1"/>
</dbReference>
<evidence type="ECO:0000256" key="1">
    <source>
        <dbReference type="ARBA" id="ARBA00012552"/>
    </source>
</evidence>
<evidence type="ECO:0000313" key="13">
    <source>
        <dbReference type="EMBL" id="ETO22562.1"/>
    </source>
</evidence>
<organism evidence="13 14">
    <name type="scientific">Reticulomyxa filosa</name>
    <dbReference type="NCBI Taxonomy" id="46433"/>
    <lineage>
        <taxon>Eukaryota</taxon>
        <taxon>Sar</taxon>
        <taxon>Rhizaria</taxon>
        <taxon>Retaria</taxon>
        <taxon>Foraminifera</taxon>
        <taxon>Monothalamids</taxon>
        <taxon>Reticulomyxidae</taxon>
        <taxon>Reticulomyxa</taxon>
    </lineage>
</organism>
<dbReference type="SUPFAM" id="SSF52540">
    <property type="entry name" value="P-loop containing nucleoside triphosphate hydrolases"/>
    <property type="match status" value="1"/>
</dbReference>
<dbReference type="PROSITE" id="PS51195">
    <property type="entry name" value="Q_MOTIF"/>
    <property type="match status" value="1"/>
</dbReference>
<feature type="compositionally biased region" description="Polar residues" evidence="9">
    <location>
        <begin position="38"/>
        <end position="50"/>
    </location>
</feature>
<dbReference type="FunFam" id="3.40.50.300:FF:000397">
    <property type="entry name" value="Probable ATP-dependent RNA helicase DDX4"/>
    <property type="match status" value="1"/>
</dbReference>
<feature type="compositionally biased region" description="Polar residues" evidence="9">
    <location>
        <begin position="82"/>
        <end position="96"/>
    </location>
</feature>
<dbReference type="InterPro" id="IPR011545">
    <property type="entry name" value="DEAD/DEAH_box_helicase_dom"/>
</dbReference>
<evidence type="ECO:0000256" key="7">
    <source>
        <dbReference type="ARBA" id="ARBA00047984"/>
    </source>
</evidence>
<sequence>MCMCVCIVCGRQPWSNPTRERERYGNDYNEQPMESDKAPSNYNEYNSTSGGKFEMESETGKSNLNRNMDSTGYSDHYPQASKGRTGNASTLNSSPSRARESNRFQFMDRRSRMTEEEMESQLFDNANEMTQGINFDVYDKIPVELSGNNPPEGLVSFDDSKLHEQLLYNVARCKYSKPTPVQKYAVPCIMTGKDLMACAQTGSGKTAAFLLPIIHRMMTSSPPNKRNDRPFYHRGKATPRAVILSPTRELAIQIEEQARKFLWKTGMRSVVVYGGADAGSQLKNLSRGCELIVATPGRLLDFMETGKVSVEAVQFCVLDEGDRMLDMGFMPQIQDIIREMPRKGSRQTLMFSATFPREIQELAQEFLEDYLFLAVGRVGSTNTFIRQKMVFVEDRDKLKQLMGTLPSCEGLTLIFVETRRDANTVEDELIREGFNAISIHGDRTQKEREHALSMFRSGKCPVLVATDVAARGLDIPNVLWVINYDLPNNIEAYVHRIGRTGRCGHDGTAIAFVNDKNKPVLQDLIHLLRETKQDVPQWFSEMVYQNRKASADKRQQRRSYRPEYSTRDYRRSQQTNRGSTFTSRRYEEGKAYGRGREQGREQSREQGREQSREQSKREENKDWRREYKWEGDEMSSFNNPKPLEDRAERTTEPYSKWNFGIKNDSW</sequence>
<dbReference type="GO" id="GO:0016787">
    <property type="term" value="F:hydrolase activity"/>
    <property type="evidence" value="ECO:0007669"/>
    <property type="project" value="UniProtKB-KW"/>
</dbReference>
<keyword evidence="4" id="KW-0347">Helicase</keyword>
<feature type="domain" description="Helicase ATP-binding" evidence="10">
    <location>
        <begin position="186"/>
        <end position="373"/>
    </location>
</feature>
<feature type="region of interest" description="Disordered" evidence="9">
    <location>
        <begin position="17"/>
        <end position="106"/>
    </location>
</feature>
<protein>
    <recommendedName>
        <fullName evidence="1">RNA helicase</fullName>
        <ecNumber evidence="1">3.6.4.13</ecNumber>
    </recommendedName>
</protein>
<dbReference type="OMA" id="ISGNDRW"/>
<keyword evidence="3" id="KW-0378">Hydrolase</keyword>
<evidence type="ECO:0000256" key="9">
    <source>
        <dbReference type="SAM" id="MobiDB-lite"/>
    </source>
</evidence>
<dbReference type="SMART" id="SM00490">
    <property type="entry name" value="HELICc"/>
    <property type="match status" value="1"/>
</dbReference>
<dbReference type="InterPro" id="IPR014014">
    <property type="entry name" value="RNA_helicase_DEAD_Q_motif"/>
</dbReference>
<feature type="compositionally biased region" description="Basic and acidic residues" evidence="9">
    <location>
        <begin position="549"/>
        <end position="571"/>
    </location>
</feature>
<dbReference type="GO" id="GO:0003724">
    <property type="term" value="F:RNA helicase activity"/>
    <property type="evidence" value="ECO:0007669"/>
    <property type="project" value="UniProtKB-EC"/>
</dbReference>
<dbReference type="PROSITE" id="PS51194">
    <property type="entry name" value="HELICASE_CTER"/>
    <property type="match status" value="1"/>
</dbReference>
<dbReference type="Pfam" id="PF00271">
    <property type="entry name" value="Helicase_C"/>
    <property type="match status" value="1"/>
</dbReference>
<comment type="catalytic activity">
    <reaction evidence="7">
        <text>ATP + H2O = ADP + phosphate + H(+)</text>
        <dbReference type="Rhea" id="RHEA:13065"/>
        <dbReference type="ChEBI" id="CHEBI:15377"/>
        <dbReference type="ChEBI" id="CHEBI:15378"/>
        <dbReference type="ChEBI" id="CHEBI:30616"/>
        <dbReference type="ChEBI" id="CHEBI:43474"/>
        <dbReference type="ChEBI" id="CHEBI:456216"/>
        <dbReference type="EC" id="3.6.4.13"/>
    </reaction>
</comment>
<dbReference type="GO" id="GO:0003723">
    <property type="term" value="F:RNA binding"/>
    <property type="evidence" value="ECO:0007669"/>
    <property type="project" value="UniProtKB-KW"/>
</dbReference>
<evidence type="ECO:0000256" key="3">
    <source>
        <dbReference type="ARBA" id="ARBA00022801"/>
    </source>
</evidence>
<dbReference type="PROSITE" id="PS51192">
    <property type="entry name" value="HELICASE_ATP_BIND_1"/>
    <property type="match status" value="1"/>
</dbReference>
<evidence type="ECO:0000259" key="12">
    <source>
        <dbReference type="PROSITE" id="PS51195"/>
    </source>
</evidence>
<feature type="domain" description="DEAD-box RNA helicase Q" evidence="12">
    <location>
        <begin position="155"/>
        <end position="183"/>
    </location>
</feature>
<proteinExistence type="predicted"/>